<feature type="chain" id="PRO_5014455556" evidence="1">
    <location>
        <begin position="23"/>
        <end position="173"/>
    </location>
</feature>
<dbReference type="AlphaFoldDB" id="A0A2I7N6G7"/>
<dbReference type="Proteomes" id="UP000236655">
    <property type="component" value="Chromosome"/>
</dbReference>
<protein>
    <submittedName>
        <fullName evidence="2">Uncharacterized protein</fullName>
    </submittedName>
</protein>
<dbReference type="EMBL" id="CP024847">
    <property type="protein sequence ID" value="AUR52066.1"/>
    <property type="molecule type" value="Genomic_DNA"/>
</dbReference>
<keyword evidence="1" id="KW-0732">Signal</keyword>
<accession>A0A2I7N6G7</accession>
<sequence>MKIQSSKTNTIVFLLLPGLSFAAESSNVASNKVQDIDVKAVIVNKNMQLTIKNTYSAPLMIDAITQYTNNDNACAIATTNYLIKPESDLNIFPFTMQDMAKCQKEIYIFKRYSNAAIPQLVNLYGSLDFTLKDYLNDWGAYIAAPVVIKVSYSVNNITGQKSYVEYYLYKINE</sequence>
<proteinExistence type="predicted"/>
<keyword evidence="3" id="KW-1185">Reference proteome</keyword>
<gene>
    <name evidence="2" type="ORF">CUN60_07055</name>
</gene>
<evidence type="ECO:0000256" key="1">
    <source>
        <dbReference type="SAM" id="SignalP"/>
    </source>
</evidence>
<name>A0A2I7N6G7_9NEIS</name>
<evidence type="ECO:0000313" key="2">
    <source>
        <dbReference type="EMBL" id="AUR52066.1"/>
    </source>
</evidence>
<reference evidence="3" key="1">
    <citation type="submission" date="2017-11" db="EMBL/GenBank/DDBJ databases">
        <authorList>
            <person name="Chan K.G."/>
            <person name="Lee L.S."/>
        </authorList>
    </citation>
    <scope>NUCLEOTIDE SEQUENCE [LARGE SCALE GENOMIC DNA]</scope>
    <source>
        <strain evidence="3">DSM 100970</strain>
    </source>
</reference>
<feature type="signal peptide" evidence="1">
    <location>
        <begin position="1"/>
        <end position="22"/>
    </location>
</feature>
<organism evidence="2 3">
    <name type="scientific">Aquella oligotrophica</name>
    <dbReference type="NCBI Taxonomy" id="2067065"/>
    <lineage>
        <taxon>Bacteria</taxon>
        <taxon>Pseudomonadati</taxon>
        <taxon>Pseudomonadota</taxon>
        <taxon>Betaproteobacteria</taxon>
        <taxon>Neisseriales</taxon>
        <taxon>Neisseriaceae</taxon>
        <taxon>Aquella</taxon>
    </lineage>
</organism>
<dbReference type="RefSeq" id="WP_102951362.1">
    <property type="nucleotide sequence ID" value="NZ_CP024847.1"/>
</dbReference>
<dbReference type="KEGG" id="nba:CUN60_07055"/>
<evidence type="ECO:0000313" key="3">
    <source>
        <dbReference type="Proteomes" id="UP000236655"/>
    </source>
</evidence>